<sequence>MPSKLKKAIGAVKDQTSISLAKVASNNSSSLEVAVLKATTHDDIPIDDRYVYEILQLVSSNKFSAASCARAIGKRIGRTRNWVVALKSLMLVLRIFQDGDPYFPREVLHAMKRGAKILNLSTFRDDSNSSPWDFTAFVRTFALYLDERLDCFLTGKLQRRYTQRDRESWSYHRNKRPKEPVGDMKPAMLLDRISYWQRLLERAIATRPTGAAKMNRLVKICLYAIVQESFDLYKDISDGLALLLDSFFHLHYQNCVSAFQACIKATSQFEELSGFYSLCKSMGVGRTSEYPSIQAISEELIETLQEFLKDHSSFPTNSKSPDRPLPLPAPPPNADQKLRRHDTSGGQSEYSATNDRFSEQTFEYSSQGTSLEDLISATEIGRRPSISIDLEAYSDQFEKRTQQDDAFRVSELGSSHSLPVSNSMTDLVSLNDWSDPDEKECKQDQEHEQKPKPSESTTSMIDWEIDITETLSASLDVPSNNAANNFNAFPEQELAQTEENNASVDHSRNRWELVQFTEITEPQAIQPLQNNNSLSATSLDSLYNQSTLPSNHYNPFLQDVFEFPVAATIPEVAISTTATIPEVGATNMQVAAQIANIFSSAPTFSVQNPNEVSFAAQIENDPFAPYSSTTFSNDQIFNSTMSQQNLLQEQQLWLQNQNKIIAKHMV</sequence>
<dbReference type="Pfam" id="PF07651">
    <property type="entry name" value="ANTH"/>
    <property type="match status" value="1"/>
</dbReference>
<feature type="compositionally biased region" description="Basic and acidic residues" evidence="9">
    <location>
        <begin position="439"/>
        <end position="453"/>
    </location>
</feature>
<evidence type="ECO:0000256" key="5">
    <source>
        <dbReference type="ARBA" id="ARBA00023034"/>
    </source>
</evidence>
<comment type="caution">
    <text evidence="11">The sequence shown here is derived from an EMBL/GenBank/DDBJ whole genome shotgun (WGS) entry which is preliminary data.</text>
</comment>
<dbReference type="Proteomes" id="UP000594638">
    <property type="component" value="Unassembled WGS sequence"/>
</dbReference>
<dbReference type="InterPro" id="IPR013809">
    <property type="entry name" value="ENTH"/>
</dbReference>
<evidence type="ECO:0000256" key="2">
    <source>
        <dbReference type="ARBA" id="ARBA00004555"/>
    </source>
</evidence>
<dbReference type="PANTHER" id="PTHR22951">
    <property type="entry name" value="CLATHRIN ASSEMBLY PROTEIN"/>
    <property type="match status" value="1"/>
</dbReference>
<dbReference type="GO" id="GO:0032050">
    <property type="term" value="F:clathrin heavy chain binding"/>
    <property type="evidence" value="ECO:0007669"/>
    <property type="project" value="TreeGrafter"/>
</dbReference>
<dbReference type="Gene3D" id="1.25.40.90">
    <property type="match status" value="1"/>
</dbReference>
<protein>
    <submittedName>
        <fullName evidence="11">Clathrin coat assembly AP180-like</fullName>
    </submittedName>
</protein>
<keyword evidence="7" id="KW-0168">Coated pit</keyword>
<feature type="compositionally biased region" description="Pro residues" evidence="9">
    <location>
        <begin position="323"/>
        <end position="333"/>
    </location>
</feature>
<feature type="domain" description="ENTH" evidence="10">
    <location>
        <begin position="23"/>
        <end position="159"/>
    </location>
</feature>
<dbReference type="GO" id="GO:0005794">
    <property type="term" value="C:Golgi apparatus"/>
    <property type="evidence" value="ECO:0007669"/>
    <property type="project" value="UniProtKB-SubCell"/>
</dbReference>
<keyword evidence="6" id="KW-0472">Membrane</keyword>
<evidence type="ECO:0000256" key="8">
    <source>
        <dbReference type="ARBA" id="ARBA00023329"/>
    </source>
</evidence>
<dbReference type="InterPro" id="IPR045192">
    <property type="entry name" value="AP180-like"/>
</dbReference>
<evidence type="ECO:0000313" key="11">
    <source>
        <dbReference type="EMBL" id="CAA3003754.1"/>
    </source>
</evidence>
<dbReference type="SUPFAM" id="SSF48464">
    <property type="entry name" value="ENTH/VHS domain"/>
    <property type="match status" value="1"/>
</dbReference>
<dbReference type="CDD" id="cd16987">
    <property type="entry name" value="ANTH_N_AP180_plant"/>
    <property type="match status" value="1"/>
</dbReference>
<dbReference type="InterPro" id="IPR008942">
    <property type="entry name" value="ENTH_VHS"/>
</dbReference>
<dbReference type="SMART" id="SM00273">
    <property type="entry name" value="ENTH"/>
    <property type="match status" value="1"/>
</dbReference>
<dbReference type="OrthoDB" id="44015at2759"/>
<dbReference type="GO" id="GO:0006900">
    <property type="term" value="P:vesicle budding from membrane"/>
    <property type="evidence" value="ECO:0007669"/>
    <property type="project" value="TreeGrafter"/>
</dbReference>
<evidence type="ECO:0000313" key="12">
    <source>
        <dbReference type="Proteomes" id="UP000594638"/>
    </source>
</evidence>
<organism evidence="11 12">
    <name type="scientific">Olea europaea subsp. europaea</name>
    <dbReference type="NCBI Taxonomy" id="158383"/>
    <lineage>
        <taxon>Eukaryota</taxon>
        <taxon>Viridiplantae</taxon>
        <taxon>Streptophyta</taxon>
        <taxon>Embryophyta</taxon>
        <taxon>Tracheophyta</taxon>
        <taxon>Spermatophyta</taxon>
        <taxon>Magnoliopsida</taxon>
        <taxon>eudicotyledons</taxon>
        <taxon>Gunneridae</taxon>
        <taxon>Pentapetalae</taxon>
        <taxon>asterids</taxon>
        <taxon>lamiids</taxon>
        <taxon>Lamiales</taxon>
        <taxon>Oleaceae</taxon>
        <taxon>Oleeae</taxon>
        <taxon>Olea</taxon>
    </lineage>
</organism>
<evidence type="ECO:0000256" key="6">
    <source>
        <dbReference type="ARBA" id="ARBA00023136"/>
    </source>
</evidence>
<feature type="compositionally biased region" description="Polar residues" evidence="9">
    <location>
        <begin position="344"/>
        <end position="358"/>
    </location>
</feature>
<dbReference type="AlphaFoldDB" id="A0A8S0TEW5"/>
<dbReference type="InterPro" id="IPR011417">
    <property type="entry name" value="ANTH_dom"/>
</dbReference>
<dbReference type="FunFam" id="1.20.58.150:FF:000005">
    <property type="entry name" value="putative clathrin assembly protein At2g25430"/>
    <property type="match status" value="1"/>
</dbReference>
<dbReference type="GO" id="GO:0048268">
    <property type="term" value="P:clathrin coat assembly"/>
    <property type="evidence" value="ECO:0007669"/>
    <property type="project" value="InterPro"/>
</dbReference>
<evidence type="ECO:0000256" key="1">
    <source>
        <dbReference type="ARBA" id="ARBA00004132"/>
    </source>
</evidence>
<comment type="subcellular location">
    <subcellularLocation>
        <location evidence="1">Cytoplasmic vesicle</location>
        <location evidence="1">Clathrin-coated vesicle</location>
    </subcellularLocation>
    <subcellularLocation>
        <location evidence="2">Golgi apparatus</location>
    </subcellularLocation>
    <subcellularLocation>
        <location evidence="3">Membrane</location>
        <location evidence="3">Clathrin-coated pit</location>
    </subcellularLocation>
</comment>
<evidence type="ECO:0000259" key="10">
    <source>
        <dbReference type="PROSITE" id="PS50942"/>
    </source>
</evidence>
<accession>A0A8S0TEW5</accession>
<evidence type="ECO:0000256" key="4">
    <source>
        <dbReference type="ARBA" id="ARBA00022583"/>
    </source>
</evidence>
<dbReference type="GO" id="GO:0030136">
    <property type="term" value="C:clathrin-coated vesicle"/>
    <property type="evidence" value="ECO:0007669"/>
    <property type="project" value="UniProtKB-SubCell"/>
</dbReference>
<dbReference type="GO" id="GO:0005905">
    <property type="term" value="C:clathrin-coated pit"/>
    <property type="evidence" value="ECO:0007669"/>
    <property type="project" value="UniProtKB-SubCell"/>
</dbReference>
<dbReference type="PROSITE" id="PS50942">
    <property type="entry name" value="ENTH"/>
    <property type="match status" value="1"/>
</dbReference>
<feature type="region of interest" description="Disordered" evidence="9">
    <location>
        <begin position="312"/>
        <end position="358"/>
    </location>
</feature>
<feature type="compositionally biased region" description="Polar residues" evidence="9">
    <location>
        <begin position="415"/>
        <end position="432"/>
    </location>
</feature>
<keyword evidence="12" id="KW-1185">Reference proteome</keyword>
<reference evidence="11 12" key="1">
    <citation type="submission" date="2019-12" db="EMBL/GenBank/DDBJ databases">
        <authorList>
            <person name="Alioto T."/>
            <person name="Alioto T."/>
            <person name="Gomez Garrido J."/>
        </authorList>
    </citation>
    <scope>NUCLEOTIDE SEQUENCE [LARGE SCALE GENOMIC DNA]</scope>
</reference>
<dbReference type="InterPro" id="IPR048050">
    <property type="entry name" value="ANTH_N_plant"/>
</dbReference>
<evidence type="ECO:0000256" key="9">
    <source>
        <dbReference type="SAM" id="MobiDB-lite"/>
    </source>
</evidence>
<evidence type="ECO:0000256" key="7">
    <source>
        <dbReference type="ARBA" id="ARBA00023176"/>
    </source>
</evidence>
<dbReference type="SUPFAM" id="SSF89009">
    <property type="entry name" value="GAT-like domain"/>
    <property type="match status" value="1"/>
</dbReference>
<dbReference type="FunFam" id="1.25.40.90:FF:000019">
    <property type="entry name" value="Clathrin coat assembly protein"/>
    <property type="match status" value="1"/>
</dbReference>
<dbReference type="GO" id="GO:0005545">
    <property type="term" value="F:1-phosphatidylinositol binding"/>
    <property type="evidence" value="ECO:0007669"/>
    <property type="project" value="InterPro"/>
</dbReference>
<dbReference type="GO" id="GO:0005546">
    <property type="term" value="F:phosphatidylinositol-4,5-bisphosphate binding"/>
    <property type="evidence" value="ECO:0007669"/>
    <property type="project" value="TreeGrafter"/>
</dbReference>
<keyword evidence="8" id="KW-0968">Cytoplasmic vesicle</keyword>
<dbReference type="GO" id="GO:0000149">
    <property type="term" value="F:SNARE binding"/>
    <property type="evidence" value="ECO:0007669"/>
    <property type="project" value="TreeGrafter"/>
</dbReference>
<dbReference type="Gramene" id="OE9A098605T1">
    <property type="protein sequence ID" value="OE9A098605C1"/>
    <property type="gene ID" value="OE9A098605"/>
</dbReference>
<dbReference type="InterPro" id="IPR014712">
    <property type="entry name" value="ANTH_dom_sf"/>
</dbReference>
<proteinExistence type="predicted"/>
<feature type="region of interest" description="Disordered" evidence="9">
    <location>
        <begin position="415"/>
        <end position="460"/>
    </location>
</feature>
<dbReference type="Gene3D" id="1.20.58.150">
    <property type="entry name" value="ANTH domain"/>
    <property type="match status" value="1"/>
</dbReference>
<dbReference type="PANTHER" id="PTHR22951:SF75">
    <property type="entry name" value="CLATHRIN COAT ASSEMBLY PROTEIN AP180"/>
    <property type="match status" value="1"/>
</dbReference>
<dbReference type="EMBL" id="CACTIH010006016">
    <property type="protein sequence ID" value="CAA3003754.1"/>
    <property type="molecule type" value="Genomic_DNA"/>
</dbReference>
<evidence type="ECO:0000256" key="3">
    <source>
        <dbReference type="ARBA" id="ARBA00004600"/>
    </source>
</evidence>
<keyword evidence="4" id="KW-0254">Endocytosis</keyword>
<name>A0A8S0TEW5_OLEEU</name>
<dbReference type="GO" id="GO:0072583">
    <property type="term" value="P:clathrin-dependent endocytosis"/>
    <property type="evidence" value="ECO:0007669"/>
    <property type="project" value="InterPro"/>
</dbReference>
<gene>
    <name evidence="11" type="ORF">OLEA9_A098605</name>
</gene>
<keyword evidence="5" id="KW-0333">Golgi apparatus</keyword>